<dbReference type="Pfam" id="PF01926">
    <property type="entry name" value="MMR_HSR1"/>
    <property type="match status" value="1"/>
</dbReference>
<dbReference type="Gene3D" id="3.40.50.300">
    <property type="entry name" value="P-loop containing nucleotide triphosphate hydrolases"/>
    <property type="match status" value="1"/>
</dbReference>
<dbReference type="GO" id="GO:0005739">
    <property type="term" value="C:mitochondrion"/>
    <property type="evidence" value="ECO:0007669"/>
    <property type="project" value="TreeGrafter"/>
</dbReference>
<dbReference type="eggNOG" id="KOG2485">
    <property type="taxonomic scope" value="Eukaryota"/>
</dbReference>
<sequence>MNLHKLSYIVLEREINNKVNAILNIIVHGNKKYINSEYGDSYLKSIAPNFSSGNANFTERITSSSYFNTFDEHNQSVYNDNIVLTCKHYSNASLNLLKQCARSFHRNKRQYNIKNFKNGGNKTNIIACGNYLNDKKNESRPNNLINSELNYTHVVTNLDDIKYLWLKHIIIIFKIIIESNLMIDIKRKLELTTFIVNLLKNKNISINIINTDLFLSYAYLLSTINCVNREFVILLCERVLNNYKSLNILNKFYLFSSIHNFNFISKKFQHMVNYMHKYFYNLIKEEYLATRKGDSTPLYFEDNTKGNSSNSITPPYGTQNHDEIVESKKKFLLQDQSQNKEYLVVVNNYLFNIYDILFKNKKHISHEDRSLFKHVINEELLKYNKINYNFFRMIIRMCDHNLVHFMFTLIVNNLETYNHSEINNILTYCSKNNNNYFCLFLGILKENGFENINIRHVIYLYIYANRMLKRKMKKEDLLNDEVDSNECNSGGKIPLYQGTLPNKYIKELLSNPLQYKSEQKESSIMLRSLELSSIKNIEEEKNCTKNDRIIQFNKLMNEWECYYDNLLEIKKTEKAKKNDINIIEQDMNILKNVNDLLVQVLKKKIYYLNVNNVITLLYNTCPIYDESQANLVHSFFSQLFEDNQLVVNFTHIYNELYKNFLFYNDKDKICNIDDGDGTMEFPLYNSDNIKIYEKRLSNIFSYIKKRYYINNRVIYNTSKYTIMLNVYNKFVVDILMFYLYKSNIYDDYMLRERKRIKDFLVHIYTHILFIFFNKKEKDVQIKELELIFNYSRSIIKKLYLYAYSLKYGSIILDRLQNKLTCIDLCEDSFCDFLGQKIIVPLKGNVNDEENCRAKIDEDHASPFLNENEILGIIEYVNYVCTYIYYKFNNSVSSQINENIIYIYLSSLKYSNKNSALINNNIFKFLKNIQSHELSSNIIFAIALDYIRNSCNVKPIVLKLFRVLRKQPDIKEANCAFSSIGNSNMSKGDDKGASAVSVWKRELGPNLSDIFLRKNIDKLRNNNGCINSEGGDKGQSRCTQRNIIVEGRKKNIYPDFVCRDEFTFDENITCFPNYMHKSSIKIKNKLDICDVIIEVRDARVPFTSTNYFITDNLKKYKNTKKNIILLNKVDLISKELALRAQKLIEEKTNSICLLTSSKYNKNISKIRDICKEIKPKFKAFGLFCMLIGLPNVGKSSIINSFKEITYNLGKYGYKNNKIAYEVNRKKVKTNILAGTTKLIEQYKVSNNPLLYFIDTPGIYLPKMADKEISLKLSAIGNVLDYKYNDMYVGDYILFILNKNKNYNYVKMIGLDKPTNDIRFVSNVISTKLNLCRNYKYLDINGGCKFFIDMFRLGLLGQTCLDEIPNKSDFVTYFDFNSSEPIAVDSNLAPVPFRGLT</sequence>
<dbReference type="GO" id="GO:0032543">
    <property type="term" value="P:mitochondrial translation"/>
    <property type="evidence" value="ECO:0007669"/>
    <property type="project" value="TreeGrafter"/>
</dbReference>
<evidence type="ECO:0000313" key="4">
    <source>
        <dbReference type="EMBL" id="EUD71943.1"/>
    </source>
</evidence>
<evidence type="ECO:0000256" key="1">
    <source>
        <dbReference type="ARBA" id="ARBA00022741"/>
    </source>
</evidence>
<dbReference type="Proteomes" id="UP000030659">
    <property type="component" value="Unassembled WGS sequence"/>
</dbReference>
<evidence type="ECO:0000259" key="3">
    <source>
        <dbReference type="Pfam" id="PF01926"/>
    </source>
</evidence>
<organism evidence="4 5">
    <name type="scientific">Plasmodium vinckei petteri</name>
    <dbReference type="NCBI Taxonomy" id="138298"/>
    <lineage>
        <taxon>Eukaryota</taxon>
        <taxon>Sar</taxon>
        <taxon>Alveolata</taxon>
        <taxon>Apicomplexa</taxon>
        <taxon>Aconoidasida</taxon>
        <taxon>Haemosporida</taxon>
        <taxon>Plasmodiidae</taxon>
        <taxon>Plasmodium</taxon>
        <taxon>Plasmodium (Vinckeia)</taxon>
    </lineage>
</organism>
<name>W7AKX3_PLAVN</name>
<dbReference type="GO" id="GO:0005525">
    <property type="term" value="F:GTP binding"/>
    <property type="evidence" value="ECO:0007669"/>
    <property type="project" value="UniProtKB-KW"/>
</dbReference>
<feature type="domain" description="G" evidence="3">
    <location>
        <begin position="1183"/>
        <end position="1270"/>
    </location>
</feature>
<dbReference type="PANTHER" id="PTHR45782">
    <property type="entry name" value="MITOCHONDRIAL RIBOSOME-ASSOCIATED GTPASE 1"/>
    <property type="match status" value="1"/>
</dbReference>
<dbReference type="PANTHER" id="PTHR45782:SF4">
    <property type="entry name" value="MITOCHONDRIAL RIBOSOME-ASSOCIATED GTPASE 1"/>
    <property type="match status" value="1"/>
</dbReference>
<evidence type="ECO:0000256" key="2">
    <source>
        <dbReference type="ARBA" id="ARBA00023134"/>
    </source>
</evidence>
<dbReference type="InterPro" id="IPR023179">
    <property type="entry name" value="GTP-bd_ortho_bundle_sf"/>
</dbReference>
<dbReference type="InterPro" id="IPR027417">
    <property type="entry name" value="P-loop_NTPase"/>
</dbReference>
<proteinExistence type="predicted"/>
<keyword evidence="2" id="KW-0342">GTP-binding</keyword>
<dbReference type="InterPro" id="IPR006073">
    <property type="entry name" value="GTP-bd"/>
</dbReference>
<accession>W7AKX3</accession>
<keyword evidence="1" id="KW-0547">Nucleotide-binding</keyword>
<dbReference type="Gene3D" id="1.10.1580.10">
    <property type="match status" value="1"/>
</dbReference>
<reference evidence="4 5" key="1">
    <citation type="submission" date="2013-02" db="EMBL/GenBank/DDBJ databases">
        <title>The Genome Sequence of Plasmodium vinckei petteri CR.</title>
        <authorList>
            <consortium name="The Broad Institute Genome Sequencing Platform"/>
            <consortium name="The Broad Institute Genome Sequencing Center for Infectious Disease"/>
            <person name="Neafsey D."/>
            <person name="Cheeseman I."/>
            <person name="Volkman S."/>
            <person name="Adams J."/>
            <person name="Walker B."/>
            <person name="Young S.K."/>
            <person name="Zeng Q."/>
            <person name="Gargeya S."/>
            <person name="Fitzgerald M."/>
            <person name="Haas B."/>
            <person name="Abouelleil A."/>
            <person name="Alvarado L."/>
            <person name="Arachchi H.M."/>
            <person name="Berlin A.M."/>
            <person name="Chapman S.B."/>
            <person name="Dewar J."/>
            <person name="Goldberg J."/>
            <person name="Griggs A."/>
            <person name="Gujja S."/>
            <person name="Hansen M."/>
            <person name="Howarth C."/>
            <person name="Imamovic A."/>
            <person name="Larimer J."/>
            <person name="McCowan C."/>
            <person name="Murphy C."/>
            <person name="Neiman D."/>
            <person name="Pearson M."/>
            <person name="Priest M."/>
            <person name="Roberts A."/>
            <person name="Saif S."/>
            <person name="Shea T."/>
            <person name="Sisk P."/>
            <person name="Sykes S."/>
            <person name="Wortman J."/>
            <person name="Nusbaum C."/>
            <person name="Birren B."/>
        </authorList>
    </citation>
    <scope>NUCLEOTIDE SEQUENCE [LARGE SCALE GENOMIC DNA]</scope>
    <source>
        <strain evidence="4 5">CR</strain>
    </source>
</reference>
<dbReference type="SUPFAM" id="SSF52540">
    <property type="entry name" value="P-loop containing nucleoside triphosphate hydrolases"/>
    <property type="match status" value="1"/>
</dbReference>
<protein>
    <recommendedName>
        <fullName evidence="3">G domain-containing protein</fullName>
    </recommendedName>
</protein>
<dbReference type="EMBL" id="KI965399">
    <property type="protein sequence ID" value="EUD71943.1"/>
    <property type="molecule type" value="Genomic_DNA"/>
</dbReference>
<dbReference type="GO" id="GO:0003924">
    <property type="term" value="F:GTPase activity"/>
    <property type="evidence" value="ECO:0007669"/>
    <property type="project" value="TreeGrafter"/>
</dbReference>
<gene>
    <name evidence="4" type="ORF">YYG_02644</name>
</gene>
<evidence type="ECO:0000313" key="5">
    <source>
        <dbReference type="Proteomes" id="UP000030659"/>
    </source>
</evidence>